<dbReference type="InterPro" id="IPR012334">
    <property type="entry name" value="Pectin_lyas_fold"/>
</dbReference>
<dbReference type="SUPFAM" id="SSF51126">
    <property type="entry name" value="Pectin lyase-like"/>
    <property type="match status" value="1"/>
</dbReference>
<keyword evidence="3" id="KW-1185">Reference proteome</keyword>
<protein>
    <submittedName>
        <fullName evidence="2">Right-handed parallel beta-helix repeat-containing protein</fullName>
    </submittedName>
</protein>
<evidence type="ECO:0000259" key="1">
    <source>
        <dbReference type="Pfam" id="PF13229"/>
    </source>
</evidence>
<feature type="domain" description="Right handed beta helix" evidence="1">
    <location>
        <begin position="14"/>
        <end position="137"/>
    </location>
</feature>
<reference evidence="2 3" key="1">
    <citation type="submission" date="2023-10" db="EMBL/GenBank/DDBJ databases">
        <title>Glaciecola aquimarina strain GGW-M5 nov., isolated from a coastal seawater.</title>
        <authorList>
            <person name="Bayburt H."/>
            <person name="Kim J.M."/>
            <person name="Choi B.J."/>
            <person name="Jeon C.O."/>
        </authorList>
    </citation>
    <scope>NUCLEOTIDE SEQUENCE [LARGE SCALE GENOMIC DNA]</scope>
    <source>
        <strain evidence="2 3">KCTC 32108</strain>
    </source>
</reference>
<dbReference type="InterPro" id="IPR039448">
    <property type="entry name" value="Beta_helix"/>
</dbReference>
<dbReference type="EMBL" id="JAWDIO010000002">
    <property type="protein sequence ID" value="MDU0354578.1"/>
    <property type="molecule type" value="Genomic_DNA"/>
</dbReference>
<dbReference type="Gene3D" id="2.160.20.10">
    <property type="entry name" value="Single-stranded right-handed beta-helix, Pectin lyase-like"/>
    <property type="match status" value="1"/>
</dbReference>
<organism evidence="2 3">
    <name type="scientific">Paraglaciecola aquimarina</name>
    <dbReference type="NCBI Taxonomy" id="1235557"/>
    <lineage>
        <taxon>Bacteria</taxon>
        <taxon>Pseudomonadati</taxon>
        <taxon>Pseudomonadota</taxon>
        <taxon>Gammaproteobacteria</taxon>
        <taxon>Alteromonadales</taxon>
        <taxon>Alteromonadaceae</taxon>
        <taxon>Paraglaciecola</taxon>
    </lineage>
</organism>
<dbReference type="InterPro" id="IPR011050">
    <property type="entry name" value="Pectin_lyase_fold/virulence"/>
</dbReference>
<comment type="caution">
    <text evidence="2">The sequence shown here is derived from an EMBL/GenBank/DDBJ whole genome shotgun (WGS) entry which is preliminary data.</text>
</comment>
<sequence length="427" mass="47684">MDGKVVEAKKRKWGIRINNSDNITLKNIHVKAASMKVDNSDHLHVTNSSFQYLHPFLYRRSYGVLKEGIMITNSDNGVYENNLIAHTWGSGFIVDSGNNNKIHNNIIEDIGWLGQFTVSLFNEADNTVVTQNTFGKAARSHIRATAPVKSIITDNHMFEAMAMGEDAGAIMMTSTAKADYLDLKNTEIAYNHIHDIYGIPAMDTSPIYNRQTVVAFYMEDVANYTVHHNLVYNLSGDYSRSTQGAAVQPDGKVVYLGPRNRNMPDKVNYYNNTFYNYDGLFSLWHHDENGQLGRISNGDVRNNIVMAGKVNKINAKSTGLTYPKIEVNNLTDFFQQLTSSAYNYFITEANNSELAQEAFNSEFEDVNSGNFRLTADSEQNANGEFIEGITGNPPIARGAWEGSTLVDKDRVLNAGANISRDDFPVSH</sequence>
<evidence type="ECO:0000313" key="2">
    <source>
        <dbReference type="EMBL" id="MDU0354578.1"/>
    </source>
</evidence>
<proteinExistence type="predicted"/>
<dbReference type="Pfam" id="PF13229">
    <property type="entry name" value="Beta_helix"/>
    <property type="match status" value="1"/>
</dbReference>
<dbReference type="RefSeq" id="WP_316026168.1">
    <property type="nucleotide sequence ID" value="NZ_JAWDIO010000002.1"/>
</dbReference>
<gene>
    <name evidence="2" type="ORF">RS130_12175</name>
</gene>
<evidence type="ECO:0000313" key="3">
    <source>
        <dbReference type="Proteomes" id="UP001247805"/>
    </source>
</evidence>
<name>A0ABU3SX52_9ALTE</name>
<dbReference type="Proteomes" id="UP001247805">
    <property type="component" value="Unassembled WGS sequence"/>
</dbReference>
<accession>A0ABU3SX52</accession>